<sequence>MTVFALVHKRLKASDKEARQTLIDLATDFARQAHKDAKCDLPSKLPS</sequence>
<reference evidence="1" key="1">
    <citation type="submission" date="2022-10" db="EMBL/GenBank/DDBJ databases">
        <title>The complete genomes of actinobacterial strains from the NBC collection.</title>
        <authorList>
            <person name="Joergensen T.S."/>
            <person name="Alvarez Arevalo M."/>
            <person name="Sterndorff E.B."/>
            <person name="Faurdal D."/>
            <person name="Vuksanovic O."/>
            <person name="Mourched A.-S."/>
            <person name="Charusanti P."/>
            <person name="Shaw S."/>
            <person name="Blin K."/>
            <person name="Weber T."/>
        </authorList>
    </citation>
    <scope>NUCLEOTIDE SEQUENCE</scope>
    <source>
        <strain evidence="1">NBC_00189</strain>
    </source>
</reference>
<proteinExistence type="predicted"/>
<dbReference type="Proteomes" id="UP001432166">
    <property type="component" value="Chromosome"/>
</dbReference>
<evidence type="ECO:0000313" key="1">
    <source>
        <dbReference type="EMBL" id="WTP51203.1"/>
    </source>
</evidence>
<evidence type="ECO:0000313" key="2">
    <source>
        <dbReference type="Proteomes" id="UP001432166"/>
    </source>
</evidence>
<name>A0ABZ1JLJ3_9ACTN</name>
<keyword evidence="2" id="KW-1185">Reference proteome</keyword>
<dbReference type="RefSeq" id="WP_328938324.1">
    <property type="nucleotide sequence ID" value="NZ_CP108133.1"/>
</dbReference>
<gene>
    <name evidence="1" type="ORF">OG288_24570</name>
</gene>
<protein>
    <submittedName>
        <fullName evidence="1">Uncharacterized protein</fullName>
    </submittedName>
</protein>
<accession>A0ABZ1JLJ3</accession>
<organism evidence="1 2">
    <name type="scientific">Streptomyces tauricus</name>
    <dbReference type="NCBI Taxonomy" id="68274"/>
    <lineage>
        <taxon>Bacteria</taxon>
        <taxon>Bacillati</taxon>
        <taxon>Actinomycetota</taxon>
        <taxon>Actinomycetes</taxon>
        <taxon>Kitasatosporales</taxon>
        <taxon>Streptomycetaceae</taxon>
        <taxon>Streptomyces</taxon>
        <taxon>Streptomyces aurantiacus group</taxon>
    </lineage>
</organism>
<dbReference type="EMBL" id="CP108133">
    <property type="protein sequence ID" value="WTP51203.1"/>
    <property type="molecule type" value="Genomic_DNA"/>
</dbReference>